<comment type="similarity">
    <text evidence="1">Belongs to the 6-phosphogluconate dehydrogenase family.</text>
</comment>
<dbReference type="InterPro" id="IPR006115">
    <property type="entry name" value="6PGDH_NADP-bd"/>
</dbReference>
<dbReference type="InterPro" id="IPR006114">
    <property type="entry name" value="6PGDH_C"/>
</dbReference>
<dbReference type="EMBL" id="CP043026">
    <property type="protein sequence ID" value="QEH62159.1"/>
    <property type="molecule type" value="Genomic_DNA"/>
</dbReference>
<dbReference type="Pfam" id="PF03446">
    <property type="entry name" value="NAD_binding_2"/>
    <property type="match status" value="1"/>
</dbReference>
<keyword evidence="3" id="KW-0311">Gluconate utilization</keyword>
<dbReference type="GO" id="GO:0050661">
    <property type="term" value="F:NADP binding"/>
    <property type="evidence" value="ECO:0007669"/>
    <property type="project" value="InterPro"/>
</dbReference>
<dbReference type="GO" id="GO:0004616">
    <property type="term" value="F:phosphogluconate dehydrogenase (decarboxylating) activity"/>
    <property type="evidence" value="ECO:0007669"/>
    <property type="project" value="InterPro"/>
</dbReference>
<dbReference type="GO" id="GO:0006098">
    <property type="term" value="P:pentose-phosphate shunt"/>
    <property type="evidence" value="ECO:0007669"/>
    <property type="project" value="InterPro"/>
</dbReference>
<evidence type="ECO:0000256" key="2">
    <source>
        <dbReference type="ARBA" id="ARBA00023002"/>
    </source>
</evidence>
<dbReference type="Gene3D" id="1.10.1040.10">
    <property type="entry name" value="N-(1-d-carboxylethyl)-l-norvaline Dehydrogenase, domain 2"/>
    <property type="match status" value="1"/>
</dbReference>
<evidence type="ECO:0000313" key="6">
    <source>
        <dbReference type="Proteomes" id="UP000323144"/>
    </source>
</evidence>
<keyword evidence="6" id="KW-1185">Reference proteome</keyword>
<evidence type="ECO:0000259" key="4">
    <source>
        <dbReference type="SMART" id="SM01350"/>
    </source>
</evidence>
<dbReference type="NCBIfam" id="TIGR00872">
    <property type="entry name" value="gnd_rel"/>
    <property type="match status" value="1"/>
</dbReference>
<protein>
    <submittedName>
        <fullName evidence="5">6-phosphogluconate dehydrogenase</fullName>
    </submittedName>
</protein>
<gene>
    <name evidence="5" type="primary">gntZ</name>
    <name evidence="5" type="ORF">SCHIN_v1c09660</name>
</gene>
<name>A0A5B9Y638_9MOLU</name>
<dbReference type="KEGG" id="schi:SCHIN_v1c09660"/>
<dbReference type="PANTHER" id="PTHR11811">
    <property type="entry name" value="6-PHOSPHOGLUCONATE DEHYDROGENASE"/>
    <property type="match status" value="1"/>
</dbReference>
<dbReference type="Gene3D" id="3.40.50.720">
    <property type="entry name" value="NAD(P)-binding Rossmann-like Domain"/>
    <property type="match status" value="1"/>
</dbReference>
<dbReference type="SMART" id="SM01350">
    <property type="entry name" value="6PGD"/>
    <property type="match status" value="1"/>
</dbReference>
<dbReference type="SUPFAM" id="SSF48179">
    <property type="entry name" value="6-phosphogluconate dehydrogenase C-terminal domain-like"/>
    <property type="match status" value="1"/>
</dbReference>
<dbReference type="Pfam" id="PF00393">
    <property type="entry name" value="6PGD"/>
    <property type="match status" value="1"/>
</dbReference>
<dbReference type="InterPro" id="IPR036291">
    <property type="entry name" value="NAD(P)-bd_dom_sf"/>
</dbReference>
<organism evidence="5 6">
    <name type="scientific">Spiroplasma chinense</name>
    <dbReference type="NCBI Taxonomy" id="216932"/>
    <lineage>
        <taxon>Bacteria</taxon>
        <taxon>Bacillati</taxon>
        <taxon>Mycoplasmatota</taxon>
        <taxon>Mollicutes</taxon>
        <taxon>Entomoplasmatales</taxon>
        <taxon>Spiroplasmataceae</taxon>
        <taxon>Spiroplasma</taxon>
    </lineage>
</organism>
<dbReference type="AlphaFoldDB" id="A0A5B9Y638"/>
<dbReference type="Proteomes" id="UP000323144">
    <property type="component" value="Chromosome"/>
</dbReference>
<dbReference type="InterPro" id="IPR006183">
    <property type="entry name" value="Pgluconate_DH"/>
</dbReference>
<evidence type="ECO:0000313" key="5">
    <source>
        <dbReference type="EMBL" id="QEH62159.1"/>
    </source>
</evidence>
<evidence type="ECO:0000256" key="1">
    <source>
        <dbReference type="ARBA" id="ARBA00008419"/>
    </source>
</evidence>
<reference evidence="5 6" key="1">
    <citation type="submission" date="2019-08" db="EMBL/GenBank/DDBJ databases">
        <title>Complete genome sequence of Spiroplasma chinense CCH (DSM 19755).</title>
        <authorList>
            <person name="Shen H.-Y."/>
            <person name="Lin Y.-C."/>
            <person name="Chou L."/>
            <person name="Kuo C.-H."/>
        </authorList>
    </citation>
    <scope>NUCLEOTIDE SEQUENCE [LARGE SCALE GENOMIC DNA]</scope>
    <source>
        <strain evidence="5 6">CCH</strain>
    </source>
</reference>
<dbReference type="NCBIfam" id="NF007161">
    <property type="entry name" value="PRK09599.1"/>
    <property type="match status" value="1"/>
</dbReference>
<sequence length="299" mass="33049">METIGVIGLGKMGQGLAKNLERNGYEVKGFDLNKEVYKEFEKLNFSGFEQIEDLVSSMQKPRKILMVVNAGEPTEIVFKKLVSILEQGDVIVDCGNAKYSDSIRRGSEAKEKNIHFIDAGISGGPKGALLGCCAMVGATKEAFALVEQMFDKITIENGYLHTGNIGSGHFAKMVHNGIEYGMMQAIAEGYQVMEKSGFDYNLEDISKIWNNGSVIRSWLIELMEEIYKQDPKLDSYTDVMQMNGEGLWTVEEAFKQGTPAPVIALSVMMRQNSMQDESYAGKVVAALRNKFGGHAVVKK</sequence>
<accession>A0A5B9Y638</accession>
<dbReference type="SUPFAM" id="SSF51735">
    <property type="entry name" value="NAD(P)-binding Rossmann-fold domains"/>
    <property type="match status" value="1"/>
</dbReference>
<dbReference type="RefSeq" id="WP_166508526.1">
    <property type="nucleotide sequence ID" value="NZ_CP043026.1"/>
</dbReference>
<dbReference type="InterPro" id="IPR013328">
    <property type="entry name" value="6PGD_dom2"/>
</dbReference>
<feature type="domain" description="6-phosphogluconate dehydrogenase C-terminal" evidence="4">
    <location>
        <begin position="168"/>
        <end position="295"/>
    </location>
</feature>
<dbReference type="InterPro" id="IPR008927">
    <property type="entry name" value="6-PGluconate_DH-like_C_sf"/>
</dbReference>
<proteinExistence type="inferred from homology"/>
<evidence type="ECO:0000256" key="3">
    <source>
        <dbReference type="ARBA" id="ARBA00023064"/>
    </source>
</evidence>
<dbReference type="InterPro" id="IPR004849">
    <property type="entry name" value="6DGDH_YqeC"/>
</dbReference>
<dbReference type="PRINTS" id="PR00076">
    <property type="entry name" value="6PGDHDRGNASE"/>
</dbReference>
<keyword evidence="2" id="KW-0560">Oxidoreductase</keyword>
<dbReference type="GO" id="GO:0019521">
    <property type="term" value="P:D-gluconate metabolic process"/>
    <property type="evidence" value="ECO:0007669"/>
    <property type="project" value="UniProtKB-KW"/>
</dbReference>